<keyword evidence="10" id="KW-1185">Reference proteome</keyword>
<evidence type="ECO:0000259" key="8">
    <source>
        <dbReference type="PROSITE" id="PS50048"/>
    </source>
</evidence>
<reference evidence="9 10" key="1">
    <citation type="submission" date="2018-02" db="EMBL/GenBank/DDBJ databases">
        <title>The genomes of Aspergillus section Nigri reveals drivers in fungal speciation.</title>
        <authorList>
            <consortium name="DOE Joint Genome Institute"/>
            <person name="Vesth T.C."/>
            <person name="Nybo J."/>
            <person name="Theobald S."/>
            <person name="Brandl J."/>
            <person name="Frisvad J.C."/>
            <person name="Nielsen K.F."/>
            <person name="Lyhne E.K."/>
            <person name="Kogle M.E."/>
            <person name="Kuo A."/>
            <person name="Riley R."/>
            <person name="Clum A."/>
            <person name="Nolan M."/>
            <person name="Lipzen A."/>
            <person name="Salamov A."/>
            <person name="Henrissat B."/>
            <person name="Wiebenga A."/>
            <person name="De vries R.P."/>
            <person name="Grigoriev I.V."/>
            <person name="Mortensen U.H."/>
            <person name="Andersen M.R."/>
            <person name="Baker S.E."/>
        </authorList>
    </citation>
    <scope>NUCLEOTIDE SEQUENCE [LARGE SCALE GENOMIC DNA]</scope>
    <source>
        <strain evidence="9 10">CBS 707.79</strain>
    </source>
</reference>
<dbReference type="GO" id="GO:0008270">
    <property type="term" value="F:zinc ion binding"/>
    <property type="evidence" value="ECO:0007669"/>
    <property type="project" value="InterPro"/>
</dbReference>
<keyword evidence="2" id="KW-0862">Zinc</keyword>
<dbReference type="Pfam" id="PF00172">
    <property type="entry name" value="Zn_clus"/>
    <property type="match status" value="1"/>
</dbReference>
<dbReference type="InterPro" id="IPR036864">
    <property type="entry name" value="Zn2-C6_fun-type_DNA-bd_sf"/>
</dbReference>
<keyword evidence="3" id="KW-0805">Transcription regulation</keyword>
<evidence type="ECO:0000256" key="4">
    <source>
        <dbReference type="ARBA" id="ARBA00023125"/>
    </source>
</evidence>
<evidence type="ECO:0000313" key="9">
    <source>
        <dbReference type="EMBL" id="PYH88966.1"/>
    </source>
</evidence>
<dbReference type="VEuPathDB" id="FungiDB:BO71DRAFT_403440"/>
<keyword evidence="6" id="KW-0539">Nucleus</keyword>
<dbReference type="InterPro" id="IPR052360">
    <property type="entry name" value="Transcr_Regulatory_Proteins"/>
</dbReference>
<name>A0A319CUP3_9EURO</name>
<accession>A0A319CUP3</accession>
<dbReference type="GO" id="GO:0003677">
    <property type="term" value="F:DNA binding"/>
    <property type="evidence" value="ECO:0007669"/>
    <property type="project" value="UniProtKB-KW"/>
</dbReference>
<dbReference type="STRING" id="1448320.A0A319CUP3"/>
<gene>
    <name evidence="9" type="ORF">BO71DRAFT_403440</name>
</gene>
<evidence type="ECO:0000256" key="6">
    <source>
        <dbReference type="ARBA" id="ARBA00023242"/>
    </source>
</evidence>
<evidence type="ECO:0000256" key="5">
    <source>
        <dbReference type="ARBA" id="ARBA00023163"/>
    </source>
</evidence>
<dbReference type="CDD" id="cd00067">
    <property type="entry name" value="GAL4"/>
    <property type="match status" value="1"/>
</dbReference>
<organism evidence="9 10">
    <name type="scientific">Aspergillus ellipticus CBS 707.79</name>
    <dbReference type="NCBI Taxonomy" id="1448320"/>
    <lineage>
        <taxon>Eukaryota</taxon>
        <taxon>Fungi</taxon>
        <taxon>Dikarya</taxon>
        <taxon>Ascomycota</taxon>
        <taxon>Pezizomycotina</taxon>
        <taxon>Eurotiomycetes</taxon>
        <taxon>Eurotiomycetidae</taxon>
        <taxon>Eurotiales</taxon>
        <taxon>Aspergillaceae</taxon>
        <taxon>Aspergillus</taxon>
        <taxon>Aspergillus subgen. Circumdati</taxon>
    </lineage>
</organism>
<dbReference type="PANTHER" id="PTHR36206">
    <property type="entry name" value="ASPERCRYPTIN BIOSYNTHESIS CLUSTER-SPECIFIC TRANSCRIPTION REGULATOR ATNN-RELATED"/>
    <property type="match status" value="1"/>
</dbReference>
<feature type="region of interest" description="Disordered" evidence="7">
    <location>
        <begin position="1"/>
        <end position="21"/>
    </location>
</feature>
<sequence length="548" mass="62062">MPSSAGELGSRLNKSGQQRQKRWSKRVQTGCVTCRIRHVKCDETKPSCRRCTSTGRKCDGYADPSTSADKRKKKQGSVQIVGYVHVAQMPSAWDSLGGEPVENESFHFFRLVTTSNLSGFFDFGFWSYRLLQVSHQYPALWHAMTALARLHRDFATDDTPMTVSRTRDSQKIVFALRQYNKSIRALRELLLRPYLTHVDKLAILSTCILYVGLAILQNFHWQAFQQIGNALKLFHLWNFGLQTDGNTDMNVLLALLTQLDSQARPHLLTKRPLIPWTDNRMILMPTSSPFRSLLEAYVALEVHFNNMIRLFTDMQTPPPDTPLPDHIKNALLIKQKCLDDFDEWDRRLASYLAIAPHEKDNNALDLLYLRRTFAQISLSLDATKGELASDDFLNEYTYMLHRAARILGAPSPSLAPAAILSHSQPPSRLFFCLTTTATEPLFFIATHCREPKIQQAALQLMKQYPRRESICEGPVAVSIAEALIGFEKRSCSTAAPGSCTTGQWICANHRVAKLHLFNPTDHEVHGQAWTAEDLATGSLGEKFVFHMW</sequence>
<dbReference type="OrthoDB" id="2593732at2759"/>
<dbReference type="AlphaFoldDB" id="A0A319CUP3"/>
<dbReference type="EMBL" id="KZ826055">
    <property type="protein sequence ID" value="PYH88966.1"/>
    <property type="molecule type" value="Genomic_DNA"/>
</dbReference>
<dbReference type="Proteomes" id="UP000247810">
    <property type="component" value="Unassembled WGS sequence"/>
</dbReference>
<dbReference type="PANTHER" id="PTHR36206:SF12">
    <property type="entry name" value="ASPERCRYPTIN BIOSYNTHESIS CLUSTER-SPECIFIC TRANSCRIPTION REGULATOR ATNN-RELATED"/>
    <property type="match status" value="1"/>
</dbReference>
<keyword evidence="1" id="KW-0479">Metal-binding</keyword>
<protein>
    <recommendedName>
        <fullName evidence="8">Zn(2)-C6 fungal-type domain-containing protein</fullName>
    </recommendedName>
</protein>
<feature type="domain" description="Zn(2)-C6 fungal-type" evidence="8">
    <location>
        <begin position="30"/>
        <end position="58"/>
    </location>
</feature>
<evidence type="ECO:0000256" key="3">
    <source>
        <dbReference type="ARBA" id="ARBA00023015"/>
    </source>
</evidence>
<evidence type="ECO:0000256" key="2">
    <source>
        <dbReference type="ARBA" id="ARBA00022833"/>
    </source>
</evidence>
<evidence type="ECO:0000256" key="1">
    <source>
        <dbReference type="ARBA" id="ARBA00022723"/>
    </source>
</evidence>
<keyword evidence="5" id="KW-0804">Transcription</keyword>
<proteinExistence type="predicted"/>
<keyword evidence="4" id="KW-0238">DNA-binding</keyword>
<evidence type="ECO:0000313" key="10">
    <source>
        <dbReference type="Proteomes" id="UP000247810"/>
    </source>
</evidence>
<dbReference type="InterPro" id="IPR001138">
    <property type="entry name" value="Zn2Cys6_DnaBD"/>
</dbReference>
<dbReference type="SMART" id="SM00066">
    <property type="entry name" value="GAL4"/>
    <property type="match status" value="1"/>
</dbReference>
<dbReference type="GO" id="GO:0009893">
    <property type="term" value="P:positive regulation of metabolic process"/>
    <property type="evidence" value="ECO:0007669"/>
    <property type="project" value="UniProtKB-ARBA"/>
</dbReference>
<dbReference type="SUPFAM" id="SSF57701">
    <property type="entry name" value="Zn2/Cys6 DNA-binding domain"/>
    <property type="match status" value="1"/>
</dbReference>
<evidence type="ECO:0000256" key="7">
    <source>
        <dbReference type="SAM" id="MobiDB-lite"/>
    </source>
</evidence>
<dbReference type="GO" id="GO:0000981">
    <property type="term" value="F:DNA-binding transcription factor activity, RNA polymerase II-specific"/>
    <property type="evidence" value="ECO:0007669"/>
    <property type="project" value="InterPro"/>
</dbReference>
<dbReference type="PROSITE" id="PS50048">
    <property type="entry name" value="ZN2_CY6_FUNGAL_2"/>
    <property type="match status" value="1"/>
</dbReference>
<dbReference type="Gene3D" id="4.10.240.10">
    <property type="entry name" value="Zn(2)-C6 fungal-type DNA-binding domain"/>
    <property type="match status" value="1"/>
</dbReference>
<dbReference type="PROSITE" id="PS00463">
    <property type="entry name" value="ZN2_CY6_FUNGAL_1"/>
    <property type="match status" value="1"/>
</dbReference>